<dbReference type="EMBL" id="JAKMXF010000055">
    <property type="protein sequence ID" value="KAI6659554.1"/>
    <property type="molecule type" value="Genomic_DNA"/>
</dbReference>
<evidence type="ECO:0000313" key="2">
    <source>
        <dbReference type="EMBL" id="KAI6659554.1"/>
    </source>
</evidence>
<reference evidence="2 3" key="1">
    <citation type="journal article" date="2023" name="BMC Biol.">
        <title>The compact genome of the sponge Oopsacas minuta (Hexactinellida) is lacking key metazoan core genes.</title>
        <authorList>
            <person name="Santini S."/>
            <person name="Schenkelaars Q."/>
            <person name="Jourda C."/>
            <person name="Duchesne M."/>
            <person name="Belahbib H."/>
            <person name="Rocher C."/>
            <person name="Selva M."/>
            <person name="Riesgo A."/>
            <person name="Vervoort M."/>
            <person name="Leys S.P."/>
            <person name="Kodjabachian L."/>
            <person name="Le Bivic A."/>
            <person name="Borchiellini C."/>
            <person name="Claverie J.M."/>
            <person name="Renard E."/>
        </authorList>
    </citation>
    <scope>NUCLEOTIDE SEQUENCE [LARGE SCALE GENOMIC DNA]</scope>
    <source>
        <strain evidence="2">SPO-2</strain>
    </source>
</reference>
<comment type="caution">
    <text evidence="2">The sequence shown here is derived from an EMBL/GenBank/DDBJ whole genome shotgun (WGS) entry which is preliminary data.</text>
</comment>
<protein>
    <submittedName>
        <fullName evidence="2">Uncharacterized protein</fullName>
    </submittedName>
</protein>
<accession>A0AAV7KHG1</accession>
<dbReference type="AlphaFoldDB" id="A0AAV7KHG1"/>
<gene>
    <name evidence="2" type="ORF">LOD99_14477</name>
</gene>
<evidence type="ECO:0000313" key="3">
    <source>
        <dbReference type="Proteomes" id="UP001165289"/>
    </source>
</evidence>
<name>A0AAV7KHG1_9METZ</name>
<keyword evidence="3" id="KW-1185">Reference proteome</keyword>
<dbReference type="Proteomes" id="UP001165289">
    <property type="component" value="Unassembled WGS sequence"/>
</dbReference>
<evidence type="ECO:0000256" key="1">
    <source>
        <dbReference type="SAM" id="MobiDB-lite"/>
    </source>
</evidence>
<feature type="compositionally biased region" description="Polar residues" evidence="1">
    <location>
        <begin position="240"/>
        <end position="250"/>
    </location>
</feature>
<feature type="region of interest" description="Disordered" evidence="1">
    <location>
        <begin position="226"/>
        <end position="250"/>
    </location>
</feature>
<sequence>MATNEADIISVSTDDIIPPRRPHLRIFTGENPPPSLDGIPVTRPPDLIQTDDEELIYPPGSAISGGIGMYGRGVWVGEGTDFARLGAKGLNMGGIHPTTEDFVLDGIISTLNWTDKEFLDFFYVTRRALIVRYIRNSSRSASQYFADNAGDVRTGTPALVSAILPQKAKTEMLSQKPLLPSSLDSTSQPPDWDISSLTIPNQMDSLQMHPPCRACELSHPMRCLSHPHRQKNPVREKSRTLQTQPSCLHS</sequence>
<organism evidence="2 3">
    <name type="scientific">Oopsacas minuta</name>
    <dbReference type="NCBI Taxonomy" id="111878"/>
    <lineage>
        <taxon>Eukaryota</taxon>
        <taxon>Metazoa</taxon>
        <taxon>Porifera</taxon>
        <taxon>Hexactinellida</taxon>
        <taxon>Hexasterophora</taxon>
        <taxon>Lyssacinosida</taxon>
        <taxon>Leucopsacidae</taxon>
        <taxon>Oopsacas</taxon>
    </lineage>
</organism>
<proteinExistence type="predicted"/>